<proteinExistence type="predicted"/>
<dbReference type="EMBL" id="LSMT01001013">
    <property type="protein sequence ID" value="PFX13298.1"/>
    <property type="molecule type" value="Genomic_DNA"/>
</dbReference>
<accession>A0A2B4RA86</accession>
<dbReference type="AlphaFoldDB" id="A0A2B4RA86"/>
<name>A0A2B4RA86_STYPI</name>
<gene>
    <name evidence="2" type="ORF">AWC38_SpisGene22627</name>
</gene>
<organism evidence="2 3">
    <name type="scientific">Stylophora pistillata</name>
    <name type="common">Smooth cauliflower coral</name>
    <dbReference type="NCBI Taxonomy" id="50429"/>
    <lineage>
        <taxon>Eukaryota</taxon>
        <taxon>Metazoa</taxon>
        <taxon>Cnidaria</taxon>
        <taxon>Anthozoa</taxon>
        <taxon>Hexacorallia</taxon>
        <taxon>Scleractinia</taxon>
        <taxon>Astrocoeniina</taxon>
        <taxon>Pocilloporidae</taxon>
        <taxon>Stylophora</taxon>
    </lineage>
</organism>
<reference evidence="3" key="1">
    <citation type="journal article" date="2017" name="bioRxiv">
        <title>Comparative analysis of the genomes of Stylophora pistillata and Acropora digitifera provides evidence for extensive differences between species of corals.</title>
        <authorList>
            <person name="Voolstra C.R."/>
            <person name="Li Y."/>
            <person name="Liew Y.J."/>
            <person name="Baumgarten S."/>
            <person name="Zoccola D."/>
            <person name="Flot J.-F."/>
            <person name="Tambutte S."/>
            <person name="Allemand D."/>
            <person name="Aranda M."/>
        </authorList>
    </citation>
    <scope>NUCLEOTIDE SEQUENCE [LARGE SCALE GENOMIC DNA]</scope>
</reference>
<dbReference type="Proteomes" id="UP000225706">
    <property type="component" value="Unassembled WGS sequence"/>
</dbReference>
<feature type="compositionally biased region" description="Basic residues" evidence="1">
    <location>
        <begin position="11"/>
        <end position="22"/>
    </location>
</feature>
<feature type="region of interest" description="Disordered" evidence="1">
    <location>
        <begin position="1"/>
        <end position="23"/>
    </location>
</feature>
<keyword evidence="3" id="KW-1185">Reference proteome</keyword>
<sequence>MIDSVPQQQQPKKKNWSRKKNVKNLSLDLDSHVPVMQTPVKVVYPTDIPENTSQPPLKELEKLVESIKPEVPQPPQYPIQPPVETQVLEEGEIPDSGNYQYGTLEELLASVGVCYHCPIHNEGMNEIHSQKEWIQDVFLKCQVENCPVFTTLKDYNSYYDGCRRQGNDWFTLARTATMKCECGETPTLSMSKSEKNFLQLRKEYSLEDSYRTFVKTITRRRVVWLRSNRRSIYFVDLQEGLQIARAMGNATKLEELTGEDIFEIAKLIGFEKFQKVSSRLNVSEDELDSIRYDLVLYEQLKHDPVMFEYVRNK</sequence>
<protein>
    <submittedName>
        <fullName evidence="2">Uncharacterized protein</fullName>
    </submittedName>
</protein>
<evidence type="ECO:0000313" key="2">
    <source>
        <dbReference type="EMBL" id="PFX13298.1"/>
    </source>
</evidence>
<evidence type="ECO:0000256" key="1">
    <source>
        <dbReference type="SAM" id="MobiDB-lite"/>
    </source>
</evidence>
<evidence type="ECO:0000313" key="3">
    <source>
        <dbReference type="Proteomes" id="UP000225706"/>
    </source>
</evidence>
<feature type="compositionally biased region" description="Polar residues" evidence="1">
    <location>
        <begin position="1"/>
        <end position="10"/>
    </location>
</feature>
<comment type="caution">
    <text evidence="2">The sequence shown here is derived from an EMBL/GenBank/DDBJ whole genome shotgun (WGS) entry which is preliminary data.</text>
</comment>